<feature type="region of interest" description="Disordered" evidence="1">
    <location>
        <begin position="1"/>
        <end position="29"/>
    </location>
</feature>
<evidence type="ECO:0000256" key="1">
    <source>
        <dbReference type="SAM" id="MobiDB-lite"/>
    </source>
</evidence>
<feature type="non-terminal residue" evidence="2">
    <location>
        <position position="1"/>
    </location>
</feature>
<feature type="non-terminal residue" evidence="2">
    <location>
        <position position="89"/>
    </location>
</feature>
<protein>
    <submittedName>
        <fullName evidence="2">Uncharacterized protein</fullName>
    </submittedName>
</protein>
<sequence length="89" mass="9341">EDATIKRRSLEIEEEAGVEKSTKRGSIDTEEMVNIPTSMDAASILTSGVQVVSVPPTVEVATVSVPYDSGLVPTASPIFTTASVVTPYS</sequence>
<dbReference type="AlphaFoldDB" id="A0A699XBP8"/>
<accession>A0A699XBP8</accession>
<proteinExistence type="predicted"/>
<gene>
    <name evidence="2" type="ORF">Tci_929058</name>
</gene>
<dbReference type="EMBL" id="BKCJ011836862">
    <property type="protein sequence ID" value="GFD57089.1"/>
    <property type="molecule type" value="Genomic_DNA"/>
</dbReference>
<organism evidence="2">
    <name type="scientific">Tanacetum cinerariifolium</name>
    <name type="common">Dalmatian daisy</name>
    <name type="synonym">Chrysanthemum cinerariifolium</name>
    <dbReference type="NCBI Taxonomy" id="118510"/>
    <lineage>
        <taxon>Eukaryota</taxon>
        <taxon>Viridiplantae</taxon>
        <taxon>Streptophyta</taxon>
        <taxon>Embryophyta</taxon>
        <taxon>Tracheophyta</taxon>
        <taxon>Spermatophyta</taxon>
        <taxon>Magnoliopsida</taxon>
        <taxon>eudicotyledons</taxon>
        <taxon>Gunneridae</taxon>
        <taxon>Pentapetalae</taxon>
        <taxon>asterids</taxon>
        <taxon>campanulids</taxon>
        <taxon>Asterales</taxon>
        <taxon>Asteraceae</taxon>
        <taxon>Asteroideae</taxon>
        <taxon>Anthemideae</taxon>
        <taxon>Anthemidinae</taxon>
        <taxon>Tanacetum</taxon>
    </lineage>
</organism>
<name>A0A699XBP8_TANCI</name>
<comment type="caution">
    <text evidence="2">The sequence shown here is derived from an EMBL/GenBank/DDBJ whole genome shotgun (WGS) entry which is preliminary data.</text>
</comment>
<evidence type="ECO:0000313" key="2">
    <source>
        <dbReference type="EMBL" id="GFD57089.1"/>
    </source>
</evidence>
<reference evidence="2" key="1">
    <citation type="journal article" date="2019" name="Sci. Rep.">
        <title>Draft genome of Tanacetum cinerariifolium, the natural source of mosquito coil.</title>
        <authorList>
            <person name="Yamashiro T."/>
            <person name="Shiraishi A."/>
            <person name="Satake H."/>
            <person name="Nakayama K."/>
        </authorList>
    </citation>
    <scope>NUCLEOTIDE SEQUENCE</scope>
</reference>
<feature type="compositionally biased region" description="Basic and acidic residues" evidence="1">
    <location>
        <begin position="1"/>
        <end position="27"/>
    </location>
</feature>